<evidence type="ECO:0000256" key="4">
    <source>
        <dbReference type="ARBA" id="ARBA00022490"/>
    </source>
</evidence>
<dbReference type="NCBIfam" id="TIGR00052">
    <property type="entry name" value="nudix-type nucleoside diphosphatase, YffH/AdpP family"/>
    <property type="match status" value="1"/>
</dbReference>
<evidence type="ECO:0000313" key="12">
    <source>
        <dbReference type="EMBL" id="VEN46782.1"/>
    </source>
</evidence>
<name>A0A653CFV8_CALMS</name>
<dbReference type="Proteomes" id="UP000410492">
    <property type="component" value="Unassembled WGS sequence"/>
</dbReference>
<dbReference type="GO" id="GO:0019693">
    <property type="term" value="P:ribose phosphate metabolic process"/>
    <property type="evidence" value="ECO:0007669"/>
    <property type="project" value="TreeGrafter"/>
</dbReference>
<keyword evidence="5" id="KW-0378">Hydrolase</keyword>
<evidence type="ECO:0000256" key="3">
    <source>
        <dbReference type="ARBA" id="ARBA00011738"/>
    </source>
</evidence>
<evidence type="ECO:0000256" key="7">
    <source>
        <dbReference type="ARBA" id="ARBA00051086"/>
    </source>
</evidence>
<evidence type="ECO:0000256" key="10">
    <source>
        <dbReference type="ARBA" id="ARBA00071467"/>
    </source>
</evidence>
<accession>A0A653CFV8</accession>
<organism evidence="12 13">
    <name type="scientific">Callosobruchus maculatus</name>
    <name type="common">Southern cowpea weevil</name>
    <name type="synonym">Pulse bruchid</name>
    <dbReference type="NCBI Taxonomy" id="64391"/>
    <lineage>
        <taxon>Eukaryota</taxon>
        <taxon>Metazoa</taxon>
        <taxon>Ecdysozoa</taxon>
        <taxon>Arthropoda</taxon>
        <taxon>Hexapoda</taxon>
        <taxon>Insecta</taxon>
        <taxon>Pterygota</taxon>
        <taxon>Neoptera</taxon>
        <taxon>Endopterygota</taxon>
        <taxon>Coleoptera</taxon>
        <taxon>Polyphaga</taxon>
        <taxon>Cucujiformia</taxon>
        <taxon>Chrysomeloidea</taxon>
        <taxon>Chrysomelidae</taxon>
        <taxon>Bruchinae</taxon>
        <taxon>Bruchini</taxon>
        <taxon>Callosobruchus</taxon>
    </lineage>
</organism>
<dbReference type="PANTHER" id="PTHR11839:SF15">
    <property type="entry name" value="URIDINE DIPHOSPHATE GLUCOSE PYROPHOSPHATASE NUDT14"/>
    <property type="match status" value="1"/>
</dbReference>
<dbReference type="PANTHER" id="PTHR11839">
    <property type="entry name" value="UDP/ADP-SUGAR PYROPHOSPHATASE"/>
    <property type="match status" value="1"/>
</dbReference>
<comment type="subunit">
    <text evidence="3">Homodimer.</text>
</comment>
<evidence type="ECO:0000256" key="6">
    <source>
        <dbReference type="ARBA" id="ARBA00022842"/>
    </source>
</evidence>
<keyword evidence="6" id="KW-0460">Magnesium</keyword>
<dbReference type="InterPro" id="IPR004385">
    <property type="entry name" value="NDP_pyrophosphatase"/>
</dbReference>
<gene>
    <name evidence="12" type="ORF">CALMAC_LOCUS8768</name>
</gene>
<proteinExistence type="predicted"/>
<sequence>MNKISNIVLVQTPKNSKFIKSCTMEFIQNGKKLCCNLHDIHNSVSVLIYNITRNRFVFVRQFRPAVYYESIHPKDRKPNVEIDTLKYPPEKGITLEFCSGIVDKKIPIRDIAKDEILEECGYEVPSESLLKIGNCRSGAEYHGSYQSIMYCEVNDEMRVSQGGGVGTEMIEVVEMSLDQVKQYITKEHVNSPPGFLFGIYWFLYNKRNNK</sequence>
<keyword evidence="4" id="KW-0963">Cytoplasm</keyword>
<evidence type="ECO:0000256" key="2">
    <source>
        <dbReference type="ARBA" id="ARBA00004496"/>
    </source>
</evidence>
<comment type="cofactor">
    <cofactor evidence="1">
        <name>Mg(2+)</name>
        <dbReference type="ChEBI" id="CHEBI:18420"/>
    </cofactor>
</comment>
<dbReference type="GO" id="GO:0008768">
    <property type="term" value="F:UDP-sugar diphosphatase activity"/>
    <property type="evidence" value="ECO:0007669"/>
    <property type="project" value="UniProtKB-EC"/>
</dbReference>
<dbReference type="GO" id="GO:0046872">
    <property type="term" value="F:metal ion binding"/>
    <property type="evidence" value="ECO:0007669"/>
    <property type="project" value="InterPro"/>
</dbReference>
<evidence type="ECO:0000256" key="8">
    <source>
        <dbReference type="ARBA" id="ARBA00054674"/>
    </source>
</evidence>
<comment type="subcellular location">
    <subcellularLocation>
        <location evidence="2">Cytoplasm</location>
    </subcellularLocation>
</comment>
<dbReference type="Gene3D" id="3.90.79.10">
    <property type="entry name" value="Nucleoside Triphosphate Pyrophosphohydrolase"/>
    <property type="match status" value="1"/>
</dbReference>
<comment type="function">
    <text evidence="8">Hydrolyzes UDP-glucose to glucose 1-phosphate and UMP and ADP-ribose to ribose 5-phosphate and AMP. The physiological substrate is probably UDP-glucose. Poor activity on other substrates such as ADP-glucose, CDP-glucose, GDP-glucose and GDP-mannose.</text>
</comment>
<evidence type="ECO:0000256" key="11">
    <source>
        <dbReference type="ARBA" id="ARBA00080475"/>
    </source>
</evidence>
<evidence type="ECO:0000313" key="13">
    <source>
        <dbReference type="Proteomes" id="UP000410492"/>
    </source>
</evidence>
<protein>
    <recommendedName>
        <fullName evidence="10">Uridine diphosphate glucose pyrophosphatase NUDT14</fullName>
        <ecNumber evidence="9">3.6.1.45</ecNumber>
    </recommendedName>
    <alternativeName>
        <fullName evidence="11">Nucleoside diphosphate-linked moiety X motif 14</fullName>
    </alternativeName>
</protein>
<keyword evidence="13" id="KW-1185">Reference proteome</keyword>
<evidence type="ECO:0000256" key="5">
    <source>
        <dbReference type="ARBA" id="ARBA00022801"/>
    </source>
</evidence>
<dbReference type="GO" id="GO:0006753">
    <property type="term" value="P:nucleoside phosphate metabolic process"/>
    <property type="evidence" value="ECO:0007669"/>
    <property type="project" value="TreeGrafter"/>
</dbReference>
<dbReference type="GO" id="GO:0005737">
    <property type="term" value="C:cytoplasm"/>
    <property type="evidence" value="ECO:0007669"/>
    <property type="project" value="UniProtKB-SubCell"/>
</dbReference>
<dbReference type="OrthoDB" id="10249920at2759"/>
<dbReference type="EC" id="3.6.1.45" evidence="9"/>
<dbReference type="AlphaFoldDB" id="A0A653CFV8"/>
<evidence type="ECO:0000256" key="1">
    <source>
        <dbReference type="ARBA" id="ARBA00001946"/>
    </source>
</evidence>
<dbReference type="SUPFAM" id="SSF55811">
    <property type="entry name" value="Nudix"/>
    <property type="match status" value="1"/>
</dbReference>
<dbReference type="CDD" id="cd18887">
    <property type="entry name" value="NUDIX_UGPPase_Nudt14"/>
    <property type="match status" value="1"/>
</dbReference>
<comment type="catalytic activity">
    <reaction evidence="7">
        <text>UDP-sugar + H2O = UMP + alpha-D-aldose 1-phosphate.</text>
        <dbReference type="EC" id="3.6.1.45"/>
    </reaction>
</comment>
<dbReference type="FunFam" id="3.90.79.10:FF:000035">
    <property type="entry name" value="Uridine diphosphate glucose pyrophosphatase"/>
    <property type="match status" value="1"/>
</dbReference>
<reference evidence="12 13" key="1">
    <citation type="submission" date="2019-01" db="EMBL/GenBank/DDBJ databases">
        <authorList>
            <person name="Sayadi A."/>
        </authorList>
    </citation>
    <scope>NUCLEOTIDE SEQUENCE [LARGE SCALE GENOMIC DNA]</scope>
</reference>
<dbReference type="EMBL" id="CAACVG010007732">
    <property type="protein sequence ID" value="VEN46782.1"/>
    <property type="molecule type" value="Genomic_DNA"/>
</dbReference>
<evidence type="ECO:0000256" key="9">
    <source>
        <dbReference type="ARBA" id="ARBA00066480"/>
    </source>
</evidence>
<dbReference type="InterPro" id="IPR015797">
    <property type="entry name" value="NUDIX_hydrolase-like_dom_sf"/>
</dbReference>